<dbReference type="Gene3D" id="1.10.10.10">
    <property type="entry name" value="Winged helix-like DNA-binding domain superfamily/Winged helix DNA-binding domain"/>
    <property type="match status" value="1"/>
</dbReference>
<dbReference type="Pfam" id="PF08350">
    <property type="entry name" value="FilR1_middle"/>
    <property type="match status" value="1"/>
</dbReference>
<feature type="domain" description="Methanogenesis regulatory protein FilR1 middle" evidence="2">
    <location>
        <begin position="182"/>
        <end position="263"/>
    </location>
</feature>
<dbReference type="Proteomes" id="UP001596442">
    <property type="component" value="Unassembled WGS sequence"/>
</dbReference>
<dbReference type="SUPFAM" id="SSF52540">
    <property type="entry name" value="P-loop containing nucleoside triphosphate hydrolases"/>
    <property type="match status" value="2"/>
</dbReference>
<reference evidence="4 5" key="1">
    <citation type="journal article" date="2019" name="Int. J. Syst. Evol. Microbiol.">
        <title>The Global Catalogue of Microorganisms (GCM) 10K type strain sequencing project: providing services to taxonomists for standard genome sequencing and annotation.</title>
        <authorList>
            <consortium name="The Broad Institute Genomics Platform"/>
            <consortium name="The Broad Institute Genome Sequencing Center for Infectious Disease"/>
            <person name="Wu L."/>
            <person name="Ma J."/>
        </authorList>
    </citation>
    <scope>NUCLEOTIDE SEQUENCE [LARGE SCALE GENOMIC DNA]</scope>
    <source>
        <strain evidence="4 5">CGMCC 1.3239</strain>
    </source>
</reference>
<dbReference type="InterPro" id="IPR036390">
    <property type="entry name" value="WH_DNA-bd_sf"/>
</dbReference>
<dbReference type="InterPro" id="IPR027417">
    <property type="entry name" value="P-loop_NTPase"/>
</dbReference>
<sequence length="836" mass="89169">MDDPPALVEVVQRRLDFLETLSGGAFRKHELVDEMDCSRSTVNRAIDELEDESLVTRETDGYRTTLTGRLLASSYRDFLTAAADVDDTREVLSPLGASIDLSPVALRNADTYRAAGPDPYRPLERLDSAVVDATVADIAVPTLPYPRLLDRLRNLASGDGPGSGNSTDGEIHVDPGTGENGVTLVLDNALYRHARTRFPADIAAVASAPGTTVATTDRVDVGIVVTDGVCLTLVFDDEGGLHGITESTDSAAIEWARSRVRSLASDGDEVTGELADLSENDGGDTAPGGFIGRTAAADGMSLTAQGFSVLDDDRLTREADPTGPLRASPSFAEVAAGHVVERTAPTPEGDGRQAIADRLLTGLDDGTDHALVGPPGSGKSTVCRDVAVRWHRSGRGPVLYRRGDAEGTFTAVETLRERASAADGHALVVVEDVVDPEAARTMTVARGLAERSDVSFLFDAREAAYDDPDDLSLSPADLAYRRVVETVRMPRLDAQEVERFIDHVDTTTDASLTADPTTLQEAIGVGGAGEEDGGADGGGHSSQGEVSRLVHRLAYSVAPIRGEPAARSALEDEVARAVREIAGRPAPTMDVATLLTVLNVAGADDVRSLAYALLDGTGESADGSIAGSDANLRSDASDASGTGPDAIRRALERLEGTVLVSAPDGSTRLVHEEWSALFLERLLERDPEPVVARRVGRVVTRLLSLADDPARRSRIRRVFGGDAPAIDEIERDPAEWAATTTRAVYGVGRDFPRLAGLYGRVRYSWIDLPEACPDALRERPPEWITRMYIDAGDLERATEALDAWRPASAIGEAKRQRGFGDVARRRGDHDVAMDHF</sequence>
<dbReference type="SUPFAM" id="SSF46785">
    <property type="entry name" value="Winged helix' DNA-binding domain"/>
    <property type="match status" value="1"/>
</dbReference>
<gene>
    <name evidence="4" type="ORF">ACFQEU_13015</name>
</gene>
<feature type="domain" description="HVO-A0261-like N-terminal" evidence="3">
    <location>
        <begin position="11"/>
        <end position="81"/>
    </location>
</feature>
<organism evidence="4 5">
    <name type="scientific">Halorubrum tibetense</name>
    <dbReference type="NCBI Taxonomy" id="175631"/>
    <lineage>
        <taxon>Archaea</taxon>
        <taxon>Methanobacteriati</taxon>
        <taxon>Methanobacteriota</taxon>
        <taxon>Stenosarchaea group</taxon>
        <taxon>Halobacteria</taxon>
        <taxon>Halobacteriales</taxon>
        <taxon>Haloferacaceae</taxon>
        <taxon>Halorubrum</taxon>
    </lineage>
</organism>
<proteinExistence type="predicted"/>
<protein>
    <submittedName>
        <fullName evidence="4">Transcriptional regulator</fullName>
    </submittedName>
</protein>
<keyword evidence="5" id="KW-1185">Reference proteome</keyword>
<evidence type="ECO:0000259" key="3">
    <source>
        <dbReference type="Pfam" id="PF25213"/>
    </source>
</evidence>
<dbReference type="InterPro" id="IPR036388">
    <property type="entry name" value="WH-like_DNA-bd_sf"/>
</dbReference>
<feature type="region of interest" description="Disordered" evidence="1">
    <location>
        <begin position="623"/>
        <end position="644"/>
    </location>
</feature>
<evidence type="ECO:0000256" key="1">
    <source>
        <dbReference type="SAM" id="MobiDB-lite"/>
    </source>
</evidence>
<feature type="region of interest" description="Disordered" evidence="1">
    <location>
        <begin position="524"/>
        <end position="545"/>
    </location>
</feature>
<dbReference type="InterPro" id="IPR057527">
    <property type="entry name" value="HVO_A0261-like_N"/>
</dbReference>
<evidence type="ECO:0000259" key="2">
    <source>
        <dbReference type="Pfam" id="PF08350"/>
    </source>
</evidence>
<dbReference type="InterPro" id="IPR013561">
    <property type="entry name" value="FilR1_middle_dom"/>
</dbReference>
<dbReference type="EMBL" id="JBHSWW010000249">
    <property type="protein sequence ID" value="MFC6754371.1"/>
    <property type="molecule type" value="Genomic_DNA"/>
</dbReference>
<accession>A0ABD5SDC9</accession>
<feature type="region of interest" description="Disordered" evidence="1">
    <location>
        <begin position="265"/>
        <end position="286"/>
    </location>
</feature>
<dbReference type="Pfam" id="PF25213">
    <property type="entry name" value="HVO_A0261_N"/>
    <property type="match status" value="1"/>
</dbReference>
<feature type="non-terminal residue" evidence="4">
    <location>
        <position position="836"/>
    </location>
</feature>
<feature type="region of interest" description="Disordered" evidence="1">
    <location>
        <begin position="156"/>
        <end position="177"/>
    </location>
</feature>
<evidence type="ECO:0000313" key="4">
    <source>
        <dbReference type="EMBL" id="MFC6754371.1"/>
    </source>
</evidence>
<comment type="caution">
    <text evidence="4">The sequence shown here is derived from an EMBL/GenBank/DDBJ whole genome shotgun (WGS) entry which is preliminary data.</text>
</comment>
<name>A0ABD5SDC9_9EURY</name>
<evidence type="ECO:0000313" key="5">
    <source>
        <dbReference type="Proteomes" id="UP001596442"/>
    </source>
</evidence>
<feature type="compositionally biased region" description="Acidic residues" evidence="1">
    <location>
        <begin position="266"/>
        <end position="282"/>
    </location>
</feature>
<dbReference type="AlphaFoldDB" id="A0ABD5SDC9"/>